<dbReference type="HOGENOM" id="CLU_1037128_0_0_0"/>
<accession>D5EJ38</accession>
<dbReference type="STRING" id="583355.Caka_1418"/>
<gene>
    <name evidence="2" type="ordered locus">Caka_1418</name>
</gene>
<sequence length="268" mass="30149">MLQEPTQTKLQSTYTSRRRFAVVAGVFVFITIAVVVSRMGGSLVGSLALALVIAGLLSWLAFRERRLFLQLEMLETAQRQETSKLSGRLDRFYQDPAIALVEFDPVNLLIKRAGDGFSGILGVSESASCMGKRLDEVLTVDLVRLELLVEQIRCNPDAPGRSLSCRDVDGRELKLYVSGYYLEDQQTIEAVLSPMPESYEAYAESQQTADDLERFRKGMVRREQRILELKAEVNALLADAHKEARYQIDSQTSDLKVRSMSVSRSDMR</sequence>
<evidence type="ECO:0000256" key="1">
    <source>
        <dbReference type="SAM" id="Phobius"/>
    </source>
</evidence>
<keyword evidence="1" id="KW-0812">Transmembrane</keyword>
<feature type="transmembrane region" description="Helical" evidence="1">
    <location>
        <begin position="20"/>
        <end position="37"/>
    </location>
</feature>
<dbReference type="AlphaFoldDB" id="D5EJ38"/>
<evidence type="ECO:0000313" key="3">
    <source>
        <dbReference type="Proteomes" id="UP000000925"/>
    </source>
</evidence>
<name>D5EJ38_CORAD</name>
<keyword evidence="1" id="KW-0472">Membrane</keyword>
<dbReference type="Proteomes" id="UP000000925">
    <property type="component" value="Chromosome"/>
</dbReference>
<evidence type="ECO:0000313" key="2">
    <source>
        <dbReference type="EMBL" id="ADE54437.1"/>
    </source>
</evidence>
<keyword evidence="3" id="KW-1185">Reference proteome</keyword>
<feature type="transmembrane region" description="Helical" evidence="1">
    <location>
        <begin position="43"/>
        <end position="62"/>
    </location>
</feature>
<protein>
    <submittedName>
        <fullName evidence="2">Uncharacterized protein</fullName>
    </submittedName>
</protein>
<organism evidence="2 3">
    <name type="scientific">Coraliomargarita akajimensis (strain DSM 45221 / IAM 15411 / JCM 23193 / KCTC 12865 / 04OKA010-24)</name>
    <dbReference type="NCBI Taxonomy" id="583355"/>
    <lineage>
        <taxon>Bacteria</taxon>
        <taxon>Pseudomonadati</taxon>
        <taxon>Verrucomicrobiota</taxon>
        <taxon>Opitutia</taxon>
        <taxon>Puniceicoccales</taxon>
        <taxon>Coraliomargaritaceae</taxon>
        <taxon>Coraliomargarita</taxon>
    </lineage>
</organism>
<reference evidence="2 3" key="1">
    <citation type="journal article" date="2010" name="Stand. Genomic Sci.">
        <title>Complete genome sequence of Coraliomargarita akajimensis type strain (04OKA010-24).</title>
        <authorList>
            <person name="Mavromatis K."/>
            <person name="Abt B."/>
            <person name="Brambilla E."/>
            <person name="Lapidus A."/>
            <person name="Copeland A."/>
            <person name="Deshpande S."/>
            <person name="Nolan M."/>
            <person name="Lucas S."/>
            <person name="Tice H."/>
            <person name="Cheng J.F."/>
            <person name="Han C."/>
            <person name="Detter J.C."/>
            <person name="Woyke T."/>
            <person name="Goodwin L."/>
            <person name="Pitluck S."/>
            <person name="Held B."/>
            <person name="Brettin T."/>
            <person name="Tapia R."/>
            <person name="Ivanova N."/>
            <person name="Mikhailova N."/>
            <person name="Pati A."/>
            <person name="Liolios K."/>
            <person name="Chen A."/>
            <person name="Palaniappan K."/>
            <person name="Land M."/>
            <person name="Hauser L."/>
            <person name="Chang Y.J."/>
            <person name="Jeffries C.D."/>
            <person name="Rohde M."/>
            <person name="Goker M."/>
            <person name="Bristow J."/>
            <person name="Eisen J.A."/>
            <person name="Markowitz V."/>
            <person name="Hugenholtz P."/>
            <person name="Klenk H.P."/>
            <person name="Kyrpides N.C."/>
        </authorList>
    </citation>
    <scope>NUCLEOTIDE SEQUENCE [LARGE SCALE GENOMIC DNA]</scope>
    <source>
        <strain evidence="3">DSM 45221 / IAM 15411 / JCM 23193 / KCTC 12865</strain>
    </source>
</reference>
<dbReference type="EMBL" id="CP001998">
    <property type="protein sequence ID" value="ADE54437.1"/>
    <property type="molecule type" value="Genomic_DNA"/>
</dbReference>
<dbReference type="KEGG" id="caa:Caka_1418"/>
<keyword evidence="1" id="KW-1133">Transmembrane helix</keyword>
<proteinExistence type="predicted"/>